<dbReference type="EMBL" id="JBHTGQ010000042">
    <property type="protein sequence ID" value="MFC7751416.1"/>
    <property type="molecule type" value="Genomic_DNA"/>
</dbReference>
<evidence type="ECO:0000313" key="1">
    <source>
        <dbReference type="EMBL" id="MFC7751416.1"/>
    </source>
</evidence>
<sequence>MKIDPGLRPFGKGLVRPDAPVQPQVQQKSFSDFMRSRNEAAGDERLQQMLKDITVQGERLLKSMTIRELRIYRQMVKHFLELTVRRGVGLKETKGWDRRGRTKRYKLLEEIDAKLLELADDLLETEQGRIELLQKIGDIRGMLINIWF</sequence>
<dbReference type="Pfam" id="PF03885">
    <property type="entry name" value="DUF327"/>
    <property type="match status" value="1"/>
</dbReference>
<dbReference type="Gene3D" id="1.20.120.490">
    <property type="entry name" value="Hypothetical protein TM1646-like domain"/>
    <property type="match status" value="1"/>
</dbReference>
<dbReference type="Proteomes" id="UP001596528">
    <property type="component" value="Unassembled WGS sequence"/>
</dbReference>
<protein>
    <submittedName>
        <fullName evidence="1">YaaR family protein</fullName>
    </submittedName>
</protein>
<organism evidence="1 2">
    <name type="scientific">Paenibacillus thermoaerophilus</name>
    <dbReference type="NCBI Taxonomy" id="1215385"/>
    <lineage>
        <taxon>Bacteria</taxon>
        <taxon>Bacillati</taxon>
        <taxon>Bacillota</taxon>
        <taxon>Bacilli</taxon>
        <taxon>Bacillales</taxon>
        <taxon>Paenibacillaceae</taxon>
        <taxon>Paenibacillus</taxon>
    </lineage>
</organism>
<name>A0ABW2V9F5_9BACL</name>
<comment type="caution">
    <text evidence="1">The sequence shown here is derived from an EMBL/GenBank/DDBJ whole genome shotgun (WGS) entry which is preliminary data.</text>
</comment>
<dbReference type="InterPro" id="IPR024042">
    <property type="entry name" value="TM1646-like_dom_sf"/>
</dbReference>
<proteinExistence type="predicted"/>
<evidence type="ECO:0000313" key="2">
    <source>
        <dbReference type="Proteomes" id="UP001596528"/>
    </source>
</evidence>
<dbReference type="RefSeq" id="WP_138790354.1">
    <property type="nucleotide sequence ID" value="NZ_JBHTGQ010000042.1"/>
</dbReference>
<reference evidence="2" key="1">
    <citation type="journal article" date="2019" name="Int. J. Syst. Evol. Microbiol.">
        <title>The Global Catalogue of Microorganisms (GCM) 10K type strain sequencing project: providing services to taxonomists for standard genome sequencing and annotation.</title>
        <authorList>
            <consortium name="The Broad Institute Genomics Platform"/>
            <consortium name="The Broad Institute Genome Sequencing Center for Infectious Disease"/>
            <person name="Wu L."/>
            <person name="Ma J."/>
        </authorList>
    </citation>
    <scope>NUCLEOTIDE SEQUENCE [LARGE SCALE GENOMIC DNA]</scope>
    <source>
        <strain evidence="2">JCM 18657</strain>
    </source>
</reference>
<gene>
    <name evidence="1" type="ORF">ACFQWB_15965</name>
</gene>
<dbReference type="SUPFAM" id="SSF158397">
    <property type="entry name" value="TM1646-like"/>
    <property type="match status" value="1"/>
</dbReference>
<dbReference type="InterPro" id="IPR005585">
    <property type="entry name" value="DUF327"/>
</dbReference>
<accession>A0ABW2V9F5</accession>
<keyword evidence="2" id="KW-1185">Reference proteome</keyword>